<dbReference type="AlphaFoldDB" id="A0A7G8BK93"/>
<proteinExistence type="predicted"/>
<protein>
    <submittedName>
        <fullName evidence="2">Uncharacterized protein</fullName>
    </submittedName>
</protein>
<evidence type="ECO:0000313" key="2">
    <source>
        <dbReference type="EMBL" id="QNI32963.1"/>
    </source>
</evidence>
<feature type="region of interest" description="Disordered" evidence="1">
    <location>
        <begin position="1"/>
        <end position="70"/>
    </location>
</feature>
<evidence type="ECO:0000313" key="3">
    <source>
        <dbReference type="Proteomes" id="UP000515312"/>
    </source>
</evidence>
<accession>A0A7G8BK93</accession>
<evidence type="ECO:0000256" key="1">
    <source>
        <dbReference type="SAM" id="MobiDB-lite"/>
    </source>
</evidence>
<dbReference type="EMBL" id="CP060394">
    <property type="protein sequence ID" value="QNI32963.1"/>
    <property type="molecule type" value="Genomic_DNA"/>
</dbReference>
<sequence>MPTRHDSDSCKGAVESQSPTDSTPRPDLRSNLADQLPHRLADPMIKDLDHDNDTDFPEPGRVGEHSGQHE</sequence>
<name>A0A7G8BK93_9BACT</name>
<organism evidence="2 3">
    <name type="scientific">Alloacidobacterium dinghuense</name>
    <dbReference type="NCBI Taxonomy" id="2763107"/>
    <lineage>
        <taxon>Bacteria</taxon>
        <taxon>Pseudomonadati</taxon>
        <taxon>Acidobacteriota</taxon>
        <taxon>Terriglobia</taxon>
        <taxon>Terriglobales</taxon>
        <taxon>Acidobacteriaceae</taxon>
        <taxon>Alloacidobacterium</taxon>
    </lineage>
</organism>
<dbReference type="KEGG" id="adin:H7849_02970"/>
<dbReference type="RefSeq" id="WP_186744022.1">
    <property type="nucleotide sequence ID" value="NZ_CP060394.1"/>
</dbReference>
<dbReference type="Proteomes" id="UP000515312">
    <property type="component" value="Chromosome"/>
</dbReference>
<reference evidence="2 3" key="1">
    <citation type="submission" date="2020-08" db="EMBL/GenBank/DDBJ databases">
        <title>Edaphobacter telluris sp. nov. and Acidobacterium dinghuensis sp. nov., two acidobacteria isolated from forest soil.</title>
        <authorList>
            <person name="Fu J."/>
            <person name="Qiu L."/>
        </authorList>
    </citation>
    <scope>NUCLEOTIDE SEQUENCE [LARGE SCALE GENOMIC DNA]</scope>
    <source>
        <strain evidence="2">4Y35</strain>
    </source>
</reference>
<feature type="compositionally biased region" description="Basic and acidic residues" evidence="1">
    <location>
        <begin position="61"/>
        <end position="70"/>
    </location>
</feature>
<feature type="compositionally biased region" description="Basic and acidic residues" evidence="1">
    <location>
        <begin position="36"/>
        <end position="53"/>
    </location>
</feature>
<keyword evidence="3" id="KW-1185">Reference proteome</keyword>
<gene>
    <name evidence="2" type="ORF">H7849_02970</name>
</gene>